<accession>A0ABS0QK93</accession>
<dbReference type="RefSeq" id="WP_121874504.1">
    <property type="nucleotide sequence ID" value="NZ_JACEIS010000010.1"/>
</dbReference>
<dbReference type="Proteomes" id="UP000641910">
    <property type="component" value="Unassembled WGS sequence"/>
</dbReference>
<dbReference type="EMBL" id="JAECVU010000010">
    <property type="protein sequence ID" value="MBH8589657.1"/>
    <property type="molecule type" value="Genomic_DNA"/>
</dbReference>
<sequence length="112" mass="13112">MDSFSYRSPVFPEVDLVRDFSLLQKKIKFRVLGVLFYVIFGNKKTRNFIERNGKEPKKTVMPSEERMIKLRVFGCICQKYVILLTNVGFMLAIDRGKVVEQDDVSENSLVWQ</sequence>
<organism evidence="1 2">
    <name type="scientific">Thermoactinomyces vulgaris</name>
    <dbReference type="NCBI Taxonomy" id="2026"/>
    <lineage>
        <taxon>Bacteria</taxon>
        <taxon>Bacillati</taxon>
        <taxon>Bacillota</taxon>
        <taxon>Bacilli</taxon>
        <taxon>Bacillales</taxon>
        <taxon>Thermoactinomycetaceae</taxon>
        <taxon>Thermoactinomyces</taxon>
    </lineage>
</organism>
<evidence type="ECO:0000313" key="1">
    <source>
        <dbReference type="EMBL" id="MBH8589657.1"/>
    </source>
</evidence>
<name>A0ABS0QK93_THEVU</name>
<reference evidence="1 2" key="1">
    <citation type="submission" date="2020-12" db="EMBL/GenBank/DDBJ databases">
        <title>WGS of Thermoactinomyces spp.</title>
        <authorList>
            <person name="Cheng K."/>
        </authorList>
    </citation>
    <scope>NUCLEOTIDE SEQUENCE [LARGE SCALE GENOMIC DNA]</scope>
    <source>
        <strain evidence="2">CICC 10650\ACCC 41061</strain>
    </source>
</reference>
<comment type="caution">
    <text evidence="1">The sequence shown here is derived from an EMBL/GenBank/DDBJ whole genome shotgun (WGS) entry which is preliminary data.</text>
</comment>
<keyword evidence="2" id="KW-1185">Reference proteome</keyword>
<gene>
    <name evidence="1" type="ORF">I8U22_12710</name>
</gene>
<protein>
    <submittedName>
        <fullName evidence="1">Uncharacterized protein</fullName>
    </submittedName>
</protein>
<proteinExistence type="predicted"/>
<evidence type="ECO:0000313" key="2">
    <source>
        <dbReference type="Proteomes" id="UP000641910"/>
    </source>
</evidence>